<dbReference type="Pfam" id="PF22936">
    <property type="entry name" value="Pol_BBD"/>
    <property type="match status" value="1"/>
</dbReference>
<feature type="transmembrane region" description="Helical" evidence="2">
    <location>
        <begin position="12"/>
        <end position="35"/>
    </location>
</feature>
<evidence type="ECO:0000259" key="3">
    <source>
        <dbReference type="Pfam" id="PF22936"/>
    </source>
</evidence>
<feature type="region of interest" description="Disordered" evidence="1">
    <location>
        <begin position="289"/>
        <end position="361"/>
    </location>
</feature>
<feature type="compositionally biased region" description="Polar residues" evidence="1">
    <location>
        <begin position="347"/>
        <end position="361"/>
    </location>
</feature>
<dbReference type="AlphaFoldDB" id="A0A2N9I1P4"/>
<dbReference type="EMBL" id="OIVN01004535">
    <property type="protein sequence ID" value="SPD17940.1"/>
    <property type="molecule type" value="Genomic_DNA"/>
</dbReference>
<gene>
    <name evidence="4" type="ORF">FSB_LOCUS45822</name>
</gene>
<keyword evidence="2" id="KW-0472">Membrane</keyword>
<keyword evidence="2" id="KW-1133">Transmembrane helix</keyword>
<dbReference type="InterPro" id="IPR054722">
    <property type="entry name" value="PolX-like_BBD"/>
</dbReference>
<name>A0A2N9I1P4_FAGSY</name>
<reference evidence="4" key="1">
    <citation type="submission" date="2018-02" db="EMBL/GenBank/DDBJ databases">
        <authorList>
            <person name="Cohen D.B."/>
            <person name="Kent A.D."/>
        </authorList>
    </citation>
    <scope>NUCLEOTIDE SEQUENCE</scope>
</reference>
<accession>A0A2N9I1P4</accession>
<keyword evidence="2" id="KW-0812">Transmembrane</keyword>
<sequence>MSFAWLKLNPRLIYLLQGLTLLTMVALLLMGVVVVGTPIPPQLAETLSLQANTPTVVEVVVMVSPTIALAPPAKSVALLTTSQTPADENWYVDSGATHHLTANLANLNVHADEYHGQEQIRVGNGNSLPIKHVGTTQLLSLTSSFHLNDVLHVPISQNLLSIQKFTTDTNTFVELHPKLFNVKDEATGRTLLHSPSKNGLYPFPLFINKHHQLNKTPYSPTTFVGERVSHPHWHFRLGHPALCTVSRIISHFGLPARSRTASPLNSAPVYHASWAVTPIHTEPILEPVNEPITHSPLENTHEHNHQPHPIHASNPETEFPPKTSQPPETSFALHLSHPSPHPWLPDQRTTSSNQKSPLMAQSDTHYPRHFLPLLMALPPHLSSPVSQWLPRAMNGGKP</sequence>
<evidence type="ECO:0000256" key="1">
    <source>
        <dbReference type="SAM" id="MobiDB-lite"/>
    </source>
</evidence>
<evidence type="ECO:0000313" key="4">
    <source>
        <dbReference type="EMBL" id="SPD17940.1"/>
    </source>
</evidence>
<feature type="domain" description="Retrovirus-related Pol polyprotein from transposon TNT 1-94-like beta-barrel" evidence="3">
    <location>
        <begin position="90"/>
        <end position="166"/>
    </location>
</feature>
<protein>
    <recommendedName>
        <fullName evidence="3">Retrovirus-related Pol polyprotein from transposon TNT 1-94-like beta-barrel domain-containing protein</fullName>
    </recommendedName>
</protein>
<organism evidence="4">
    <name type="scientific">Fagus sylvatica</name>
    <name type="common">Beechnut</name>
    <dbReference type="NCBI Taxonomy" id="28930"/>
    <lineage>
        <taxon>Eukaryota</taxon>
        <taxon>Viridiplantae</taxon>
        <taxon>Streptophyta</taxon>
        <taxon>Embryophyta</taxon>
        <taxon>Tracheophyta</taxon>
        <taxon>Spermatophyta</taxon>
        <taxon>Magnoliopsida</taxon>
        <taxon>eudicotyledons</taxon>
        <taxon>Gunneridae</taxon>
        <taxon>Pentapetalae</taxon>
        <taxon>rosids</taxon>
        <taxon>fabids</taxon>
        <taxon>Fagales</taxon>
        <taxon>Fagaceae</taxon>
        <taxon>Fagus</taxon>
    </lineage>
</organism>
<evidence type="ECO:0000256" key="2">
    <source>
        <dbReference type="SAM" id="Phobius"/>
    </source>
</evidence>
<proteinExistence type="predicted"/>